<keyword evidence="9 11" id="KW-0472">Membrane</keyword>
<keyword evidence="15" id="KW-1185">Reference proteome</keyword>
<comment type="caution">
    <text evidence="14">The sequence shown here is derived from an EMBL/GenBank/DDBJ whole genome shotgun (WGS) entry which is preliminary data.</text>
</comment>
<evidence type="ECO:0000256" key="3">
    <source>
        <dbReference type="ARBA" id="ARBA00007171"/>
    </source>
</evidence>
<keyword evidence="6" id="KW-0133">Cell shape</keyword>
<dbReference type="SUPFAM" id="SSF56601">
    <property type="entry name" value="beta-lactamase/transpeptidase-like"/>
    <property type="match status" value="1"/>
</dbReference>
<dbReference type="GO" id="GO:0008360">
    <property type="term" value="P:regulation of cell shape"/>
    <property type="evidence" value="ECO:0007669"/>
    <property type="project" value="UniProtKB-KW"/>
</dbReference>
<dbReference type="PANTHER" id="PTHR30627">
    <property type="entry name" value="PEPTIDOGLYCAN D,D-TRANSPEPTIDASE"/>
    <property type="match status" value="1"/>
</dbReference>
<evidence type="ECO:0000313" key="15">
    <source>
        <dbReference type="Proteomes" id="UP000490800"/>
    </source>
</evidence>
<dbReference type="InterPro" id="IPR050515">
    <property type="entry name" value="Beta-lactam/transpept"/>
</dbReference>
<dbReference type="OrthoDB" id="9770103at2"/>
<evidence type="ECO:0000256" key="6">
    <source>
        <dbReference type="ARBA" id="ARBA00022960"/>
    </source>
</evidence>
<keyword evidence="4" id="KW-1003">Cell membrane</keyword>
<evidence type="ECO:0000256" key="5">
    <source>
        <dbReference type="ARBA" id="ARBA00022692"/>
    </source>
</evidence>
<keyword evidence="5 11" id="KW-0812">Transmembrane</keyword>
<dbReference type="InterPro" id="IPR012338">
    <property type="entry name" value="Beta-lactam/transpept-like"/>
</dbReference>
<accession>A0A7X3FFY5</accession>
<organism evidence="14 15">
    <name type="scientific">Paenibacillus lutrae</name>
    <dbReference type="NCBI Taxonomy" id="2078573"/>
    <lineage>
        <taxon>Bacteria</taxon>
        <taxon>Bacillati</taxon>
        <taxon>Bacillota</taxon>
        <taxon>Bacilli</taxon>
        <taxon>Bacillales</taxon>
        <taxon>Paenibacillaceae</taxon>
        <taxon>Paenibacillus</taxon>
    </lineage>
</organism>
<feature type="domain" description="Penicillin-binding protein transpeptidase" evidence="12">
    <location>
        <begin position="321"/>
        <end position="657"/>
    </location>
</feature>
<dbReference type="Proteomes" id="UP000490800">
    <property type="component" value="Unassembled WGS sequence"/>
</dbReference>
<evidence type="ECO:0000256" key="4">
    <source>
        <dbReference type="ARBA" id="ARBA00022475"/>
    </source>
</evidence>
<dbReference type="InterPro" id="IPR036138">
    <property type="entry name" value="PBP_dimer_sf"/>
</dbReference>
<comment type="similarity">
    <text evidence="3">Belongs to the transpeptidase family.</text>
</comment>
<keyword evidence="8 11" id="KW-1133">Transmembrane helix</keyword>
<sequence>MRQTFSGDDPQKKETDRRLHFTLRINFFFFATFLLFCVLIARLSYLQFVESAAYQKDKMDVMHDSTVLPPIRGNILSRDGVVLANSQSIQSLYFRVEGGVKKDTLIKQSIEKARRLESIFAEYGNPNLPKMTAEAIVKAMDLEYDITMSKELNPKLPYSEPRRIKANLTKEEIAFLLSNRDEFPGLEVVEESIRQYDPRTIAAQLVGYMRKYDTAHSLNFYKKREDQEYLLREMVGYDGLEMMYQDELRGLPGRKVYPVNAQGKIVGNPAIEKPEKGKNLRLTIDSKIQLDAEQAIVDQLKWLHNPPAGYGKFAAPYARSGYAVAMEVDTGKVVAMASMPDYDTNIWSDGVYSPEEQAATENFVNNGAIRNAPANFPKDQQKKHPSSLVYLGSTIKPLTVLVGLKERLLSTGSTFYDGGSFSFGKDNSTISNSDGASYGSLSPTRAIQVSSNTFMSAKIGIPFYNKYQKKSGEAWEKHLAEFGLGVVTGSGLPWEYDGMSEIDAAAKTSSYQSAMVYASWGQNGKYTTLQLTQYAATLASRGKRMKPQFVEQMLSDKGEVVQDYKPEVLNEIDLPDSYWNTVINGMKSGAEGIDKLPYAVARKTGTSTQQVSGGHIDNAVFIAFAPEKDPKLAVAVIVPEGGFGKYGAAPIASKIFESYDQHIGGLSGPRK</sequence>
<dbReference type="InterPro" id="IPR005311">
    <property type="entry name" value="PBP_dimer"/>
</dbReference>
<dbReference type="GO" id="GO:0008658">
    <property type="term" value="F:penicillin binding"/>
    <property type="evidence" value="ECO:0007669"/>
    <property type="project" value="InterPro"/>
</dbReference>
<evidence type="ECO:0000256" key="8">
    <source>
        <dbReference type="ARBA" id="ARBA00022989"/>
    </source>
</evidence>
<evidence type="ECO:0000256" key="7">
    <source>
        <dbReference type="ARBA" id="ARBA00022984"/>
    </source>
</evidence>
<evidence type="ECO:0000256" key="2">
    <source>
        <dbReference type="ARBA" id="ARBA00004236"/>
    </source>
</evidence>
<dbReference type="InterPro" id="IPR001460">
    <property type="entry name" value="PCN-bd_Tpept"/>
</dbReference>
<dbReference type="GO" id="GO:0005886">
    <property type="term" value="C:plasma membrane"/>
    <property type="evidence" value="ECO:0007669"/>
    <property type="project" value="UniProtKB-SubCell"/>
</dbReference>
<dbReference type="GO" id="GO:0009252">
    <property type="term" value="P:peptidoglycan biosynthetic process"/>
    <property type="evidence" value="ECO:0007669"/>
    <property type="project" value="UniProtKB-KW"/>
</dbReference>
<reference evidence="14 15" key="1">
    <citation type="journal article" date="2019" name="Microorganisms">
        <title>Paenibacillus lutrae sp. nov., A Chitinolytic Species Isolated from A River Otter in Castril Natural Park, Granada, Spain.</title>
        <authorList>
            <person name="Rodriguez M."/>
            <person name="Reina J.C."/>
            <person name="Bejar V."/>
            <person name="Llamas I."/>
        </authorList>
    </citation>
    <scope>NUCLEOTIDE SEQUENCE [LARGE SCALE GENOMIC DNA]</scope>
    <source>
        <strain evidence="14 15">N10</strain>
    </source>
</reference>
<evidence type="ECO:0000313" key="14">
    <source>
        <dbReference type="EMBL" id="MVO98984.1"/>
    </source>
</evidence>
<evidence type="ECO:0000256" key="11">
    <source>
        <dbReference type="SAM" id="Phobius"/>
    </source>
</evidence>
<dbReference type="GO" id="GO:0071555">
    <property type="term" value="P:cell wall organization"/>
    <property type="evidence" value="ECO:0007669"/>
    <property type="project" value="UniProtKB-KW"/>
</dbReference>
<evidence type="ECO:0000256" key="10">
    <source>
        <dbReference type="ARBA" id="ARBA00023316"/>
    </source>
</evidence>
<evidence type="ECO:0000256" key="9">
    <source>
        <dbReference type="ARBA" id="ARBA00023136"/>
    </source>
</evidence>
<dbReference type="Pfam" id="PF03717">
    <property type="entry name" value="PBP_dimer"/>
    <property type="match status" value="1"/>
</dbReference>
<dbReference type="SUPFAM" id="SSF56519">
    <property type="entry name" value="Penicillin binding protein dimerisation domain"/>
    <property type="match status" value="1"/>
</dbReference>
<evidence type="ECO:0000259" key="13">
    <source>
        <dbReference type="Pfam" id="PF03717"/>
    </source>
</evidence>
<dbReference type="GO" id="GO:0071972">
    <property type="term" value="F:peptidoglycan L,D-transpeptidase activity"/>
    <property type="evidence" value="ECO:0007669"/>
    <property type="project" value="TreeGrafter"/>
</dbReference>
<name>A0A7X3FFY5_9BACL</name>
<keyword evidence="7" id="KW-0573">Peptidoglycan synthesis</keyword>
<evidence type="ECO:0000256" key="1">
    <source>
        <dbReference type="ARBA" id="ARBA00004167"/>
    </source>
</evidence>
<feature type="domain" description="Penicillin-binding protein dimerisation" evidence="13">
    <location>
        <begin position="68"/>
        <end position="268"/>
    </location>
</feature>
<evidence type="ECO:0000259" key="12">
    <source>
        <dbReference type="Pfam" id="PF00905"/>
    </source>
</evidence>
<dbReference type="AlphaFoldDB" id="A0A7X3FFY5"/>
<dbReference type="RefSeq" id="WP_157333591.1">
    <property type="nucleotide sequence ID" value="NZ_RHLK01000002.1"/>
</dbReference>
<comment type="subcellular location">
    <subcellularLocation>
        <location evidence="2">Cell membrane</location>
    </subcellularLocation>
    <subcellularLocation>
        <location evidence="1">Membrane</location>
        <topology evidence="1">Single-pass membrane protein</topology>
    </subcellularLocation>
</comment>
<gene>
    <name evidence="14" type="ORF">EDM21_05515</name>
</gene>
<dbReference type="Gene3D" id="3.90.1310.10">
    <property type="entry name" value="Penicillin-binding protein 2a (Domain 2)"/>
    <property type="match status" value="1"/>
</dbReference>
<dbReference type="Pfam" id="PF00905">
    <property type="entry name" value="Transpeptidase"/>
    <property type="match status" value="1"/>
</dbReference>
<dbReference type="EMBL" id="RHLK01000002">
    <property type="protein sequence ID" value="MVO98984.1"/>
    <property type="molecule type" value="Genomic_DNA"/>
</dbReference>
<proteinExistence type="inferred from homology"/>
<dbReference type="Gene3D" id="3.40.710.10">
    <property type="entry name" value="DD-peptidase/beta-lactamase superfamily"/>
    <property type="match status" value="1"/>
</dbReference>
<dbReference type="PANTHER" id="PTHR30627:SF2">
    <property type="entry name" value="PEPTIDOGLYCAN D,D-TRANSPEPTIDASE MRDA"/>
    <property type="match status" value="1"/>
</dbReference>
<feature type="transmembrane region" description="Helical" evidence="11">
    <location>
        <begin position="21"/>
        <end position="41"/>
    </location>
</feature>
<protein>
    <submittedName>
        <fullName evidence="14">Penicillin-binding protein 2</fullName>
    </submittedName>
</protein>
<keyword evidence="10" id="KW-0961">Cell wall biogenesis/degradation</keyword>